<dbReference type="InterPro" id="IPR014729">
    <property type="entry name" value="Rossmann-like_a/b/a_fold"/>
</dbReference>
<dbReference type="Gene3D" id="3.40.50.620">
    <property type="entry name" value="HUPs"/>
    <property type="match status" value="1"/>
</dbReference>
<dbReference type="GO" id="GO:0003952">
    <property type="term" value="F:NAD+ synthase (glutamine-hydrolyzing) activity"/>
    <property type="evidence" value="ECO:0007669"/>
    <property type="project" value="UniProtKB-EC"/>
</dbReference>
<dbReference type="CDD" id="cd07570">
    <property type="entry name" value="GAT_Gln-NAD-synth"/>
    <property type="match status" value="1"/>
</dbReference>
<dbReference type="HAMAP" id="MF_02090">
    <property type="entry name" value="NadE_glutamine_dep"/>
    <property type="match status" value="1"/>
</dbReference>
<dbReference type="FunFam" id="3.40.50.620:FF:000106">
    <property type="entry name" value="Glutamine-dependent NAD(+) synthetase"/>
    <property type="match status" value="1"/>
</dbReference>
<dbReference type="GO" id="GO:0005737">
    <property type="term" value="C:cytoplasm"/>
    <property type="evidence" value="ECO:0007669"/>
    <property type="project" value="InterPro"/>
</dbReference>
<dbReference type="InterPro" id="IPR022310">
    <property type="entry name" value="NAD/GMP_synthase"/>
</dbReference>
<evidence type="ECO:0000256" key="2">
    <source>
        <dbReference type="ARBA" id="ARBA00007145"/>
    </source>
</evidence>
<protein>
    <recommendedName>
        <fullName evidence="3">NAD(+) synthase (glutamine-hydrolyzing)</fullName>
        <ecNumber evidence="3">6.3.5.1</ecNumber>
    </recommendedName>
</protein>
<evidence type="ECO:0000256" key="6">
    <source>
        <dbReference type="ARBA" id="ARBA00022840"/>
    </source>
</evidence>
<dbReference type="NCBIfam" id="NF010588">
    <property type="entry name" value="PRK13981.1"/>
    <property type="match status" value="1"/>
</dbReference>
<dbReference type="CDD" id="cd00553">
    <property type="entry name" value="NAD_synthase"/>
    <property type="match status" value="1"/>
</dbReference>
<dbReference type="PROSITE" id="PS50263">
    <property type="entry name" value="CN_HYDROLASE"/>
    <property type="match status" value="1"/>
</dbReference>
<comment type="similarity">
    <text evidence="2">In the C-terminal section; belongs to the NAD synthetase family.</text>
</comment>
<feature type="domain" description="CN hydrolase" evidence="8">
    <location>
        <begin position="5"/>
        <end position="245"/>
    </location>
</feature>
<dbReference type="GO" id="GO:0005524">
    <property type="term" value="F:ATP binding"/>
    <property type="evidence" value="ECO:0007669"/>
    <property type="project" value="UniProtKB-KW"/>
</dbReference>
<organism evidence="9">
    <name type="scientific">marine metagenome</name>
    <dbReference type="NCBI Taxonomy" id="408172"/>
    <lineage>
        <taxon>unclassified sequences</taxon>
        <taxon>metagenomes</taxon>
        <taxon>ecological metagenomes</taxon>
    </lineage>
</organism>
<dbReference type="InterPro" id="IPR003694">
    <property type="entry name" value="NAD_synthase"/>
</dbReference>
<evidence type="ECO:0000256" key="4">
    <source>
        <dbReference type="ARBA" id="ARBA00022598"/>
    </source>
</evidence>
<dbReference type="GO" id="GO:0009435">
    <property type="term" value="P:NAD+ biosynthetic process"/>
    <property type="evidence" value="ECO:0007669"/>
    <property type="project" value="UniProtKB-UniPathway"/>
</dbReference>
<evidence type="ECO:0000256" key="7">
    <source>
        <dbReference type="ARBA" id="ARBA00023027"/>
    </source>
</evidence>
<dbReference type="InterPro" id="IPR036526">
    <property type="entry name" value="C-N_Hydrolase_sf"/>
</dbReference>
<proteinExistence type="inferred from homology"/>
<evidence type="ECO:0000256" key="5">
    <source>
        <dbReference type="ARBA" id="ARBA00022741"/>
    </source>
</evidence>
<dbReference type="InterPro" id="IPR014445">
    <property type="entry name" value="Gln-dep_NAD_synthase"/>
</dbReference>
<keyword evidence="4" id="KW-0436">Ligase</keyword>
<dbReference type="Gene3D" id="3.60.110.10">
    <property type="entry name" value="Carbon-nitrogen hydrolase"/>
    <property type="match status" value="1"/>
</dbReference>
<reference evidence="9" key="1">
    <citation type="submission" date="2018-05" db="EMBL/GenBank/DDBJ databases">
        <authorList>
            <person name="Lanie J.A."/>
            <person name="Ng W.-L."/>
            <person name="Kazmierczak K.M."/>
            <person name="Andrzejewski T.M."/>
            <person name="Davidsen T.M."/>
            <person name="Wayne K.J."/>
            <person name="Tettelin H."/>
            <person name="Glass J.I."/>
            <person name="Rusch D."/>
            <person name="Podicherti R."/>
            <person name="Tsui H.-C.T."/>
            <person name="Winkler M.E."/>
        </authorList>
    </citation>
    <scope>NUCLEOTIDE SEQUENCE</scope>
</reference>
<evidence type="ECO:0000256" key="3">
    <source>
        <dbReference type="ARBA" id="ARBA00012743"/>
    </source>
</evidence>
<dbReference type="AlphaFoldDB" id="A0A381RA78"/>
<evidence type="ECO:0000313" key="9">
    <source>
        <dbReference type="EMBL" id="SUZ86757.1"/>
    </source>
</evidence>
<dbReference type="UniPathway" id="UPA00253">
    <property type="reaction ID" value="UER00334"/>
</dbReference>
<dbReference type="PANTHER" id="PTHR23090:SF9">
    <property type="entry name" value="GLUTAMINE-DEPENDENT NAD(+) SYNTHETASE"/>
    <property type="match status" value="1"/>
</dbReference>
<gene>
    <name evidence="9" type="ORF">METZ01_LOCUS39611</name>
</gene>
<dbReference type="PIRSF" id="PIRSF006630">
    <property type="entry name" value="NADS_GAT"/>
    <property type="match status" value="1"/>
</dbReference>
<sequence length="549" mass="60350">MADSLNVVLAQLNLLVGDIDGNAERIITSAKQAFDNQSAHLIVFPELTLTGYPPEDLLIRPSLQARIERALEKILEADLPGYIVVGFPEQVNCSLYNTLALIKGRERLATYHKQCLPNYQVFDERRYFNPGNDGCVFQIHGTRVAFTICEDMWELAPIVQAREAGAQLLININASPFHINKLEERQQLLQQRATEGGVPVIYVNLVGGQDELVFDGGSMAVNADGTCQFLAPSYIEGNYFLKVNVGANGSCQIPEQNIASNHSLEEQVYDALVLGVRDYVNKNNFPGVVLGLSGGIDSSLTLAIAVDALGKERVQAVMMPFEYTSQLSINAAAQQAALLGVNYKVIAIHEIYSAFMDALAMEFAGSEIDVSEQNIQARARGVVLMAISNKKGSLVLTTGNKSEIAVGYTTLYGDMAGGFNPLKDVSKTLVYKLSSYRNTGYGPEPDEVIPTQVIERAPSAELAPGQIDQDNLPPYDILDQILELYVENDCSADAIIAEGFDEVIVRKIVRMVDLNEYKRRQSPIGVRLTKRGFGRDRRYPITNSWPMGD</sequence>
<keyword evidence="6" id="KW-0067">ATP-binding</keyword>
<dbReference type="SUPFAM" id="SSF52402">
    <property type="entry name" value="Adenine nucleotide alpha hydrolases-like"/>
    <property type="match status" value="1"/>
</dbReference>
<comment type="pathway">
    <text evidence="1">Cofactor biosynthesis; NAD(+) biosynthesis; NAD(+) from deamido-NAD(+) (L-Gln route): step 1/1.</text>
</comment>
<evidence type="ECO:0000256" key="1">
    <source>
        <dbReference type="ARBA" id="ARBA00005188"/>
    </source>
</evidence>
<dbReference type="EMBL" id="UINC01001698">
    <property type="protein sequence ID" value="SUZ86757.1"/>
    <property type="molecule type" value="Genomic_DNA"/>
</dbReference>
<dbReference type="Pfam" id="PF02540">
    <property type="entry name" value="NAD_synthase"/>
    <property type="match status" value="1"/>
</dbReference>
<dbReference type="GO" id="GO:0004359">
    <property type="term" value="F:glutaminase activity"/>
    <property type="evidence" value="ECO:0007669"/>
    <property type="project" value="InterPro"/>
</dbReference>
<evidence type="ECO:0000259" key="8">
    <source>
        <dbReference type="PROSITE" id="PS50263"/>
    </source>
</evidence>
<keyword evidence="7" id="KW-0520">NAD</keyword>
<dbReference type="SUPFAM" id="SSF56317">
    <property type="entry name" value="Carbon-nitrogen hydrolase"/>
    <property type="match status" value="1"/>
</dbReference>
<dbReference type="InterPro" id="IPR003010">
    <property type="entry name" value="C-N_Hydrolase"/>
</dbReference>
<keyword evidence="5" id="KW-0547">Nucleotide-binding</keyword>
<accession>A0A381RA78</accession>
<dbReference type="EC" id="6.3.5.1" evidence="3"/>
<name>A0A381RA78_9ZZZZ</name>
<dbReference type="Pfam" id="PF00795">
    <property type="entry name" value="CN_hydrolase"/>
    <property type="match status" value="1"/>
</dbReference>
<dbReference type="PANTHER" id="PTHR23090">
    <property type="entry name" value="NH 3 /GLUTAMINE-DEPENDENT NAD + SYNTHETASE"/>
    <property type="match status" value="1"/>
</dbReference>
<dbReference type="NCBIfam" id="TIGR00552">
    <property type="entry name" value="nadE"/>
    <property type="match status" value="1"/>
</dbReference>